<dbReference type="CDD" id="cd07346">
    <property type="entry name" value="ABC_6TM_exporters"/>
    <property type="match status" value="1"/>
</dbReference>
<keyword evidence="8 10" id="KW-1133">Transmembrane helix</keyword>
<evidence type="ECO:0000256" key="3">
    <source>
        <dbReference type="ARBA" id="ARBA00022475"/>
    </source>
</evidence>
<dbReference type="PANTHER" id="PTHR43394">
    <property type="entry name" value="ATP-DEPENDENT PERMEASE MDL1, MITOCHONDRIAL"/>
    <property type="match status" value="1"/>
</dbReference>
<dbReference type="Pfam" id="PF00005">
    <property type="entry name" value="ABC_tran"/>
    <property type="match status" value="1"/>
</dbReference>
<keyword evidence="4" id="KW-0997">Cell inner membrane</keyword>
<evidence type="ECO:0000256" key="1">
    <source>
        <dbReference type="ARBA" id="ARBA00004651"/>
    </source>
</evidence>
<dbReference type="Gene3D" id="1.20.1560.10">
    <property type="entry name" value="ABC transporter type 1, transmembrane domain"/>
    <property type="match status" value="1"/>
</dbReference>
<keyword evidence="5 10" id="KW-0812">Transmembrane</keyword>
<proteinExistence type="predicted"/>
<keyword evidence="9 10" id="KW-0472">Membrane</keyword>
<evidence type="ECO:0000256" key="8">
    <source>
        <dbReference type="ARBA" id="ARBA00022989"/>
    </source>
</evidence>
<organism evidence="13 14">
    <name type="scientific">Antrihabitans stalagmiti</name>
    <dbReference type="NCBI Taxonomy" id="2799499"/>
    <lineage>
        <taxon>Bacteria</taxon>
        <taxon>Bacillati</taxon>
        <taxon>Actinomycetota</taxon>
        <taxon>Actinomycetes</taxon>
        <taxon>Mycobacteriales</taxon>
        <taxon>Nocardiaceae</taxon>
        <taxon>Antrihabitans</taxon>
    </lineage>
</organism>
<dbReference type="GO" id="GO:0005524">
    <property type="term" value="F:ATP binding"/>
    <property type="evidence" value="ECO:0007669"/>
    <property type="project" value="UniProtKB-KW"/>
</dbReference>
<dbReference type="PROSITE" id="PS50893">
    <property type="entry name" value="ABC_TRANSPORTER_2"/>
    <property type="match status" value="1"/>
</dbReference>
<evidence type="ECO:0000259" key="11">
    <source>
        <dbReference type="PROSITE" id="PS50893"/>
    </source>
</evidence>
<evidence type="ECO:0000259" key="12">
    <source>
        <dbReference type="PROSITE" id="PS50929"/>
    </source>
</evidence>
<dbReference type="InterPro" id="IPR027417">
    <property type="entry name" value="P-loop_NTPase"/>
</dbReference>
<name>A0A934U2D3_9NOCA</name>
<dbReference type="EMBL" id="JAEMNV010000002">
    <property type="protein sequence ID" value="MBJ8338836.1"/>
    <property type="molecule type" value="Genomic_DNA"/>
</dbReference>
<dbReference type="InterPro" id="IPR036640">
    <property type="entry name" value="ABC1_TM_sf"/>
</dbReference>
<dbReference type="FunFam" id="3.40.50.300:FF:001001">
    <property type="entry name" value="Multidrug ABC transporter ATP-binding protein"/>
    <property type="match status" value="1"/>
</dbReference>
<dbReference type="GO" id="GO:0015421">
    <property type="term" value="F:ABC-type oligopeptide transporter activity"/>
    <property type="evidence" value="ECO:0007669"/>
    <property type="project" value="TreeGrafter"/>
</dbReference>
<sequence length="590" mass="61750">MTELLPIADSARTWNWLRRALIHRPRDVSFTLAVGLVGAAMSVVPIYVLGALVDRVADGEPTSSIVPIAVVITIAALLGGLASGFSSYLVAKLGEGILAELRELTVLRALRLPTPVLERVGKGDLLSRVGADVAAIGKAVTDVVPTMISSLLLGVLSIVAMLGLDWRLGLAGLVSVPMYAVALRWYLPKSAPRYAEERQAIAARSQVLVESMVGIRTVHAYGLERRHLRAVDEASARALDISVDVFTLFTRFSGRVNRAEFFGLTVILVVGFVLVRSGDVSVGQSAAAALLFHRLFNPIGMLLFTFDEVQDAGASLARLVGVVEIADTKGPDSIGAVPTESRPAGADLDLREIEYSYDGGEPVLHGVSIHIAAGSRVALVGSTGAGKSTLAAIAAGVLVPDHGSALVGGVALADMTAEQLPTQVAIVSQEVHVFAGPLIEDIRLARPSATADEVSAALDSVGALDWVRSLPNGLQTEVGEGADDLSAAKAQQLALARLVLLDPAVAVLDEATAEAGSLGARFLEQSAAAATKGRTTLVVAHRLTQAVAADRVIVLEHGRIVEEGAHADLVQADGRYAQLWSAWQTGGIER</sequence>
<evidence type="ECO:0000313" key="14">
    <source>
        <dbReference type="Proteomes" id="UP000655868"/>
    </source>
</evidence>
<feature type="transmembrane region" description="Helical" evidence="10">
    <location>
        <begin position="261"/>
        <end position="278"/>
    </location>
</feature>
<evidence type="ECO:0000256" key="6">
    <source>
        <dbReference type="ARBA" id="ARBA00022741"/>
    </source>
</evidence>
<evidence type="ECO:0000256" key="7">
    <source>
        <dbReference type="ARBA" id="ARBA00022840"/>
    </source>
</evidence>
<dbReference type="RefSeq" id="WP_199703478.1">
    <property type="nucleotide sequence ID" value="NZ_JAEMNV010000002.1"/>
</dbReference>
<dbReference type="SUPFAM" id="SSF90123">
    <property type="entry name" value="ABC transporter transmembrane region"/>
    <property type="match status" value="1"/>
</dbReference>
<dbReference type="GO" id="GO:0016887">
    <property type="term" value="F:ATP hydrolysis activity"/>
    <property type="evidence" value="ECO:0007669"/>
    <property type="project" value="InterPro"/>
</dbReference>
<keyword evidence="7 13" id="KW-0067">ATP-binding</keyword>
<evidence type="ECO:0000256" key="10">
    <source>
        <dbReference type="SAM" id="Phobius"/>
    </source>
</evidence>
<dbReference type="SMART" id="SM00382">
    <property type="entry name" value="AAA"/>
    <property type="match status" value="1"/>
</dbReference>
<accession>A0A934U2D3</accession>
<dbReference type="InterPro" id="IPR003439">
    <property type="entry name" value="ABC_transporter-like_ATP-bd"/>
</dbReference>
<dbReference type="InterPro" id="IPR003593">
    <property type="entry name" value="AAA+_ATPase"/>
</dbReference>
<feature type="domain" description="ABC transporter" evidence="11">
    <location>
        <begin position="348"/>
        <end position="582"/>
    </location>
</feature>
<protein>
    <submittedName>
        <fullName evidence="13">ABC transporter ATP-binding protein</fullName>
    </submittedName>
</protein>
<feature type="transmembrane region" description="Helical" evidence="10">
    <location>
        <begin position="65"/>
        <end position="91"/>
    </location>
</feature>
<comment type="subcellular location">
    <subcellularLocation>
        <location evidence="1">Cell membrane</location>
        <topology evidence="1">Multi-pass membrane protein</topology>
    </subcellularLocation>
</comment>
<reference evidence="13" key="1">
    <citation type="submission" date="2020-12" db="EMBL/GenBank/DDBJ databases">
        <title>Antrihabitans popcorni sp. nov. and Antrihabitans auranticaus sp. nov., isolated from a larva cave.</title>
        <authorList>
            <person name="Lee S.D."/>
            <person name="Kim I.S."/>
        </authorList>
    </citation>
    <scope>NUCLEOTIDE SEQUENCE</scope>
    <source>
        <strain evidence="13">YC3-6</strain>
    </source>
</reference>
<dbReference type="AlphaFoldDB" id="A0A934U2D3"/>
<dbReference type="PANTHER" id="PTHR43394:SF1">
    <property type="entry name" value="ATP-BINDING CASSETTE SUB-FAMILY B MEMBER 10, MITOCHONDRIAL"/>
    <property type="match status" value="1"/>
</dbReference>
<dbReference type="InterPro" id="IPR011527">
    <property type="entry name" value="ABC1_TM_dom"/>
</dbReference>
<feature type="transmembrane region" description="Helical" evidence="10">
    <location>
        <begin position="28"/>
        <end position="53"/>
    </location>
</feature>
<comment type="caution">
    <text evidence="13">The sequence shown here is derived from an EMBL/GenBank/DDBJ whole genome shotgun (WGS) entry which is preliminary data.</text>
</comment>
<dbReference type="PROSITE" id="PS50929">
    <property type="entry name" value="ABC_TM1F"/>
    <property type="match status" value="1"/>
</dbReference>
<evidence type="ECO:0000256" key="2">
    <source>
        <dbReference type="ARBA" id="ARBA00022448"/>
    </source>
</evidence>
<feature type="domain" description="ABC transmembrane type-1" evidence="12">
    <location>
        <begin position="30"/>
        <end position="311"/>
    </location>
</feature>
<evidence type="ECO:0000313" key="13">
    <source>
        <dbReference type="EMBL" id="MBJ8338836.1"/>
    </source>
</evidence>
<evidence type="ECO:0000256" key="5">
    <source>
        <dbReference type="ARBA" id="ARBA00022692"/>
    </source>
</evidence>
<keyword evidence="3" id="KW-1003">Cell membrane</keyword>
<dbReference type="GO" id="GO:0005886">
    <property type="term" value="C:plasma membrane"/>
    <property type="evidence" value="ECO:0007669"/>
    <property type="project" value="UniProtKB-SubCell"/>
</dbReference>
<dbReference type="Pfam" id="PF00664">
    <property type="entry name" value="ABC_membrane"/>
    <property type="match status" value="1"/>
</dbReference>
<evidence type="ECO:0000256" key="4">
    <source>
        <dbReference type="ARBA" id="ARBA00022519"/>
    </source>
</evidence>
<evidence type="ECO:0000256" key="9">
    <source>
        <dbReference type="ARBA" id="ARBA00023136"/>
    </source>
</evidence>
<dbReference type="Proteomes" id="UP000655868">
    <property type="component" value="Unassembled WGS sequence"/>
</dbReference>
<gene>
    <name evidence="13" type="ORF">JGU71_08050</name>
</gene>
<keyword evidence="14" id="KW-1185">Reference proteome</keyword>
<dbReference type="InterPro" id="IPR039421">
    <property type="entry name" value="Type_1_exporter"/>
</dbReference>
<feature type="transmembrane region" description="Helical" evidence="10">
    <location>
        <begin position="168"/>
        <end position="187"/>
    </location>
</feature>
<keyword evidence="2" id="KW-0813">Transport</keyword>
<feature type="transmembrane region" description="Helical" evidence="10">
    <location>
        <begin position="143"/>
        <end position="162"/>
    </location>
</feature>
<dbReference type="Gene3D" id="3.40.50.300">
    <property type="entry name" value="P-loop containing nucleotide triphosphate hydrolases"/>
    <property type="match status" value="1"/>
</dbReference>
<keyword evidence="6" id="KW-0547">Nucleotide-binding</keyword>
<dbReference type="SUPFAM" id="SSF52540">
    <property type="entry name" value="P-loop containing nucleoside triphosphate hydrolases"/>
    <property type="match status" value="1"/>
</dbReference>